<dbReference type="SUPFAM" id="SSF47986">
    <property type="entry name" value="DEATH domain"/>
    <property type="match status" value="1"/>
</dbReference>
<sequence>MSDGNTTDAMPSPPRDQNNQYQNKSENIKHRSSFRSNKGVFDEESFPKPPPSQQVTVINVQNSKVVHIGTVNNYNMCQSNKNKGTPKVEPTESINALRKSKNPVTEDDILFLSDHMNSKWVTLARHFKYSQGKIEQFGYKRTDLKEIIYQFLLDWIRNNGTKKATVGVLAEALWQCDQQEALNIWSQQYSS</sequence>
<dbReference type="RefSeq" id="XP_030748336.1">
    <property type="nucleotide sequence ID" value="XM_030892476.1"/>
</dbReference>
<evidence type="ECO:0000313" key="4">
    <source>
        <dbReference type="RefSeq" id="XP_030748336.1"/>
    </source>
</evidence>
<dbReference type="InterPro" id="IPR011029">
    <property type="entry name" value="DEATH-like_dom_sf"/>
</dbReference>
<name>A0A6J2XB00_SITOR</name>
<dbReference type="PROSITE" id="PS50017">
    <property type="entry name" value="DEATH_DOMAIN"/>
    <property type="match status" value="1"/>
</dbReference>
<dbReference type="Proteomes" id="UP000504635">
    <property type="component" value="Unplaced"/>
</dbReference>
<evidence type="ECO:0000313" key="3">
    <source>
        <dbReference type="Proteomes" id="UP000504635"/>
    </source>
</evidence>
<protein>
    <submittedName>
        <fullName evidence="4">Protein immune deficiency</fullName>
    </submittedName>
</protein>
<keyword evidence="3" id="KW-1185">Reference proteome</keyword>
<accession>A0A6J2XB00</accession>
<dbReference type="GO" id="GO:0007165">
    <property type="term" value="P:signal transduction"/>
    <property type="evidence" value="ECO:0007669"/>
    <property type="project" value="InterPro"/>
</dbReference>
<dbReference type="InParanoid" id="A0A6J2XB00"/>
<feature type="region of interest" description="Disordered" evidence="1">
    <location>
        <begin position="1"/>
        <end position="54"/>
    </location>
</feature>
<dbReference type="Gene3D" id="1.10.533.10">
    <property type="entry name" value="Death Domain, Fas"/>
    <property type="match status" value="1"/>
</dbReference>
<dbReference type="KEGG" id="soy:115876629"/>
<dbReference type="CDD" id="cd01670">
    <property type="entry name" value="Death"/>
    <property type="match status" value="1"/>
</dbReference>
<dbReference type="InterPro" id="IPR000488">
    <property type="entry name" value="Death_dom"/>
</dbReference>
<reference evidence="4" key="1">
    <citation type="submission" date="2025-08" db="UniProtKB">
        <authorList>
            <consortium name="RefSeq"/>
        </authorList>
    </citation>
    <scope>IDENTIFICATION</scope>
    <source>
        <tissue evidence="4">Gonads</tissue>
    </source>
</reference>
<feature type="domain" description="Death" evidence="2">
    <location>
        <begin position="105"/>
        <end position="183"/>
    </location>
</feature>
<dbReference type="AlphaFoldDB" id="A0A6J2XB00"/>
<evidence type="ECO:0000259" key="2">
    <source>
        <dbReference type="PROSITE" id="PS50017"/>
    </source>
</evidence>
<feature type="compositionally biased region" description="Polar residues" evidence="1">
    <location>
        <begin position="1"/>
        <end position="25"/>
    </location>
</feature>
<gene>
    <name evidence="4" type="primary">LOC115876629</name>
</gene>
<organism evidence="3 4">
    <name type="scientific">Sitophilus oryzae</name>
    <name type="common">Rice weevil</name>
    <name type="synonym">Curculio oryzae</name>
    <dbReference type="NCBI Taxonomy" id="7048"/>
    <lineage>
        <taxon>Eukaryota</taxon>
        <taxon>Metazoa</taxon>
        <taxon>Ecdysozoa</taxon>
        <taxon>Arthropoda</taxon>
        <taxon>Hexapoda</taxon>
        <taxon>Insecta</taxon>
        <taxon>Pterygota</taxon>
        <taxon>Neoptera</taxon>
        <taxon>Endopterygota</taxon>
        <taxon>Coleoptera</taxon>
        <taxon>Polyphaga</taxon>
        <taxon>Cucujiformia</taxon>
        <taxon>Curculionidae</taxon>
        <taxon>Dryophthorinae</taxon>
        <taxon>Sitophilus</taxon>
    </lineage>
</organism>
<dbReference type="OrthoDB" id="535509at2759"/>
<dbReference type="Pfam" id="PF00531">
    <property type="entry name" value="Death"/>
    <property type="match status" value="1"/>
</dbReference>
<evidence type="ECO:0000256" key="1">
    <source>
        <dbReference type="SAM" id="MobiDB-lite"/>
    </source>
</evidence>
<dbReference type="GeneID" id="115876629"/>
<proteinExistence type="predicted"/>
<dbReference type="FunCoup" id="A0A6J2XB00">
    <property type="interactions" value="42"/>
</dbReference>